<keyword evidence="2" id="KW-0238">DNA-binding</keyword>
<dbReference type="CDD" id="cd01185">
    <property type="entry name" value="INTN1_C_like"/>
    <property type="match status" value="1"/>
</dbReference>
<proteinExistence type="inferred from homology"/>
<evidence type="ECO:0000256" key="2">
    <source>
        <dbReference type="ARBA" id="ARBA00023125"/>
    </source>
</evidence>
<dbReference type="InterPro" id="IPR002104">
    <property type="entry name" value="Integrase_catalytic"/>
</dbReference>
<dbReference type="Gene3D" id="1.10.150.130">
    <property type="match status" value="1"/>
</dbReference>
<dbReference type="SUPFAM" id="SSF56349">
    <property type="entry name" value="DNA breaking-rejoining enzymes"/>
    <property type="match status" value="1"/>
</dbReference>
<keyword evidence="3" id="KW-0233">DNA recombination</keyword>
<dbReference type="Pfam" id="PF17293">
    <property type="entry name" value="Arm-DNA-bind_5"/>
    <property type="match status" value="1"/>
</dbReference>
<dbReference type="Pfam" id="PF13102">
    <property type="entry name" value="Phage_int_SAM_5"/>
    <property type="match status" value="1"/>
</dbReference>
<dbReference type="RefSeq" id="WP_186959528.1">
    <property type="nucleotide sequence ID" value="NZ_JACOOI010000011.1"/>
</dbReference>
<evidence type="ECO:0000259" key="4">
    <source>
        <dbReference type="PROSITE" id="PS51898"/>
    </source>
</evidence>
<dbReference type="PROSITE" id="PS51898">
    <property type="entry name" value="TYR_RECOMBINASE"/>
    <property type="match status" value="1"/>
</dbReference>
<dbReference type="InterPro" id="IPR025269">
    <property type="entry name" value="SAM-like_dom"/>
</dbReference>
<sequence>MMKTTFKVTYLLRKNKPFSNGEVPILVRITLNGERAEFVAKHSVNPSLWNQKTNRALGSSISAKSLNTYLDHVYIKLCDSMRDLEERGIEVTAANIKDNYLGIISYKQVTLFSAYDEHNDKMKALIGKGYTYATLERHYTTRNHLLDFIRTKYNKDDIPLERVDNVFVTDFEFFLRSEKNIGNNTTVKYLRNLGKVLRIAFEAGHIKKNPLSSVRLHIEDIDRPFLDERELQTLFNKTFTVQRLEQIKDAFLFCCFTGLAFIDAKNLTQEHLYTTSSGKVWIKMQRQKTKKWSHIPLLPQAKAILDKYDKHPIRKQGFLLPFPTNQKMNAYLKEIAELCGITKNLTTHCARHTFATTVTLANHVSMESVSKMLGHSSILMTKIYARILDSSVEREMDELENILKFDIND</sequence>
<evidence type="ECO:0000256" key="3">
    <source>
        <dbReference type="ARBA" id="ARBA00023172"/>
    </source>
</evidence>
<reference evidence="5 6" key="1">
    <citation type="submission" date="2020-08" db="EMBL/GenBank/DDBJ databases">
        <title>Genome public.</title>
        <authorList>
            <person name="Liu C."/>
            <person name="Sun Q."/>
        </authorList>
    </citation>
    <scope>NUCLEOTIDE SEQUENCE [LARGE SCALE GENOMIC DNA]</scope>
    <source>
        <strain evidence="5 6">BX2</strain>
    </source>
</reference>
<dbReference type="Proteomes" id="UP000644010">
    <property type="component" value="Unassembled WGS sequence"/>
</dbReference>
<protein>
    <submittedName>
        <fullName evidence="5">Site-specific integrase</fullName>
    </submittedName>
</protein>
<dbReference type="PANTHER" id="PTHR30349:SF64">
    <property type="entry name" value="PROPHAGE INTEGRASE INTD-RELATED"/>
    <property type="match status" value="1"/>
</dbReference>
<dbReference type="Gene3D" id="1.10.443.10">
    <property type="entry name" value="Intergrase catalytic core"/>
    <property type="match status" value="1"/>
</dbReference>
<name>A0ABR7E1A9_9BACT</name>
<dbReference type="InterPro" id="IPR050090">
    <property type="entry name" value="Tyrosine_recombinase_XerCD"/>
</dbReference>
<dbReference type="EMBL" id="JACOOI010000011">
    <property type="protein sequence ID" value="MBC5643556.1"/>
    <property type="molecule type" value="Genomic_DNA"/>
</dbReference>
<dbReference type="InterPro" id="IPR035386">
    <property type="entry name" value="Arm-DNA-bind_5"/>
</dbReference>
<organism evidence="5 6">
    <name type="scientific">Parabacteroides segnis</name>
    <dbReference type="NCBI Taxonomy" id="2763058"/>
    <lineage>
        <taxon>Bacteria</taxon>
        <taxon>Pseudomonadati</taxon>
        <taxon>Bacteroidota</taxon>
        <taxon>Bacteroidia</taxon>
        <taxon>Bacteroidales</taxon>
        <taxon>Tannerellaceae</taxon>
        <taxon>Parabacteroides</taxon>
    </lineage>
</organism>
<dbReference type="Pfam" id="PF00589">
    <property type="entry name" value="Phage_integrase"/>
    <property type="match status" value="1"/>
</dbReference>
<keyword evidence="6" id="KW-1185">Reference proteome</keyword>
<comment type="caution">
    <text evidence="5">The sequence shown here is derived from an EMBL/GenBank/DDBJ whole genome shotgun (WGS) entry which is preliminary data.</text>
</comment>
<evidence type="ECO:0000256" key="1">
    <source>
        <dbReference type="ARBA" id="ARBA00008857"/>
    </source>
</evidence>
<gene>
    <name evidence="5" type="ORF">H8S77_11725</name>
</gene>
<dbReference type="InterPro" id="IPR011010">
    <property type="entry name" value="DNA_brk_join_enz"/>
</dbReference>
<dbReference type="PANTHER" id="PTHR30349">
    <property type="entry name" value="PHAGE INTEGRASE-RELATED"/>
    <property type="match status" value="1"/>
</dbReference>
<feature type="domain" description="Tyr recombinase" evidence="4">
    <location>
        <begin position="221"/>
        <end position="397"/>
    </location>
</feature>
<dbReference type="InterPro" id="IPR010998">
    <property type="entry name" value="Integrase_recombinase_N"/>
</dbReference>
<evidence type="ECO:0000313" key="5">
    <source>
        <dbReference type="EMBL" id="MBC5643556.1"/>
    </source>
</evidence>
<accession>A0ABR7E1A9</accession>
<evidence type="ECO:0000313" key="6">
    <source>
        <dbReference type="Proteomes" id="UP000644010"/>
    </source>
</evidence>
<dbReference type="InterPro" id="IPR013762">
    <property type="entry name" value="Integrase-like_cat_sf"/>
</dbReference>
<comment type="similarity">
    <text evidence="1">Belongs to the 'phage' integrase family.</text>
</comment>